<dbReference type="STRING" id="762845.BCR26_04175"/>
<accession>A0A1E5KUB0</accession>
<keyword evidence="2" id="KW-0520">NAD</keyword>
<dbReference type="NCBIfam" id="TIGR03026">
    <property type="entry name" value="NDP-sugDHase"/>
    <property type="match status" value="1"/>
</dbReference>
<dbReference type="SUPFAM" id="SSF48179">
    <property type="entry name" value="6-phosphogluconate dehydrogenase C-terminal domain-like"/>
    <property type="match status" value="1"/>
</dbReference>
<dbReference type="Gene3D" id="3.40.50.720">
    <property type="entry name" value="NAD(P)-binding Rossmann-like Domain"/>
    <property type="match status" value="2"/>
</dbReference>
<dbReference type="InterPro" id="IPR017476">
    <property type="entry name" value="UDP-Glc/GDP-Man"/>
</dbReference>
<dbReference type="InterPro" id="IPR036220">
    <property type="entry name" value="UDP-Glc/GDP-Man_DH_C_sf"/>
</dbReference>
<dbReference type="SUPFAM" id="SSF52413">
    <property type="entry name" value="UDP-glucose/GDP-mannose dehydrogenase C-terminal domain"/>
    <property type="match status" value="1"/>
</dbReference>
<comment type="similarity">
    <text evidence="3">Belongs to the UDP-glucose/GDP-mannose dehydrogenase family.</text>
</comment>
<dbReference type="Proteomes" id="UP000095256">
    <property type="component" value="Unassembled WGS sequence"/>
</dbReference>
<dbReference type="AlphaFoldDB" id="A0A1E5KUB0"/>
<protein>
    <recommendedName>
        <fullName evidence="4">UDP-glucose/GDP-mannose dehydrogenase C-terminal domain-containing protein</fullName>
    </recommendedName>
</protein>
<keyword evidence="1" id="KW-0560">Oxidoreductase</keyword>
<evidence type="ECO:0000256" key="1">
    <source>
        <dbReference type="ARBA" id="ARBA00023002"/>
    </source>
</evidence>
<dbReference type="PANTHER" id="PTHR43491:SF1">
    <property type="entry name" value="UDP-N-ACETYL-D-MANNOSAMINE DEHYDROGENASE"/>
    <property type="match status" value="1"/>
</dbReference>
<dbReference type="InterPro" id="IPR001732">
    <property type="entry name" value="UDP-Glc/GDP-Man_DH_N"/>
</dbReference>
<evidence type="ECO:0000256" key="2">
    <source>
        <dbReference type="ARBA" id="ARBA00023027"/>
    </source>
</evidence>
<name>A0A1E5KUB0_9ENTE</name>
<dbReference type="OrthoDB" id="9803238at2"/>
<dbReference type="PIRSF" id="PIRSF500136">
    <property type="entry name" value="UDP_ManNAc_DH"/>
    <property type="match status" value="1"/>
</dbReference>
<proteinExistence type="inferred from homology"/>
<reference evidence="5 6" key="1">
    <citation type="submission" date="2016-09" db="EMBL/GenBank/DDBJ databases">
        <authorList>
            <person name="Capua I."/>
            <person name="De Benedictis P."/>
            <person name="Joannis T."/>
            <person name="Lombin L.H."/>
            <person name="Cattoli G."/>
        </authorList>
    </citation>
    <scope>NUCLEOTIDE SEQUENCE [LARGE SCALE GENOMIC DNA]</scope>
    <source>
        <strain evidence="5 6">LMG 25899</strain>
    </source>
</reference>
<feature type="domain" description="UDP-glucose/GDP-mannose dehydrogenase C-terminal" evidence="4">
    <location>
        <begin position="332"/>
        <end position="427"/>
    </location>
</feature>
<organism evidence="5 6">
    <name type="scientific">Enterococcus rivorum</name>
    <dbReference type="NCBI Taxonomy" id="762845"/>
    <lineage>
        <taxon>Bacteria</taxon>
        <taxon>Bacillati</taxon>
        <taxon>Bacillota</taxon>
        <taxon>Bacilli</taxon>
        <taxon>Lactobacillales</taxon>
        <taxon>Enterococcaceae</taxon>
        <taxon>Enterococcus</taxon>
    </lineage>
</organism>
<dbReference type="Pfam" id="PF03720">
    <property type="entry name" value="UDPG_MGDP_dh_C"/>
    <property type="match status" value="1"/>
</dbReference>
<dbReference type="InterPro" id="IPR036291">
    <property type="entry name" value="NAD(P)-bd_dom_sf"/>
</dbReference>
<evidence type="ECO:0000256" key="3">
    <source>
        <dbReference type="PIRNR" id="PIRNR000124"/>
    </source>
</evidence>
<evidence type="ECO:0000313" key="5">
    <source>
        <dbReference type="EMBL" id="OEH81450.1"/>
    </source>
</evidence>
<evidence type="ECO:0000313" key="6">
    <source>
        <dbReference type="Proteomes" id="UP000095256"/>
    </source>
</evidence>
<dbReference type="InterPro" id="IPR008927">
    <property type="entry name" value="6-PGluconate_DH-like_C_sf"/>
</dbReference>
<comment type="caution">
    <text evidence="5">The sequence shown here is derived from an EMBL/GenBank/DDBJ whole genome shotgun (WGS) entry which is preliminary data.</text>
</comment>
<dbReference type="EMBL" id="MIEK01000045">
    <property type="protein sequence ID" value="OEH81450.1"/>
    <property type="molecule type" value="Genomic_DNA"/>
</dbReference>
<dbReference type="GO" id="GO:0016628">
    <property type="term" value="F:oxidoreductase activity, acting on the CH-CH group of donors, NAD or NADP as acceptor"/>
    <property type="evidence" value="ECO:0007669"/>
    <property type="project" value="InterPro"/>
</dbReference>
<dbReference type="GO" id="GO:0016616">
    <property type="term" value="F:oxidoreductase activity, acting on the CH-OH group of donors, NAD or NADP as acceptor"/>
    <property type="evidence" value="ECO:0007669"/>
    <property type="project" value="InterPro"/>
</dbReference>
<sequence>MNLDQGGNSLDSQLLRKIKSKQAIVTVIGLGYVGLPLALRCLTCGFKVIGFDTDQNKIEKMKAGQSPIQDISDYQLQEVLKQNHFSLTTNGGDLKNADIFLVCVPTPLKENYEPDISFVKAAADIIFDCCKEDCFVALESSTYPGTTKQVFGNFNEYKKIFLAYSPERVDPGNEIYEVKNTPKVVGTDDPESYKIAKAFYQSIVDKVHIVTSTEVAEMSKLLENSFRSINIAFMNEMAEICEHLKIDIWNTIEAAATKPFGFMKFTPGVGVGGHCIPLDPMYLEWAAQQAGHSSEFLNLAHRVNKGQPQRIVNNVLEILTQVDKPIKTSRIVVYGMGYKGNSSDIRESKSLEIFNLLYLLGAKVDYIDENVKSIIACDGHSYEGITIQEVTSDCDLLIITNDCNQCDYQAIQSVDVLIYDVINLLKSKRKNVVIYGKKDSYQNCQNFQKESLSI</sequence>
<dbReference type="Pfam" id="PF00984">
    <property type="entry name" value="UDPG_MGDP_dh"/>
    <property type="match status" value="1"/>
</dbReference>
<dbReference type="Pfam" id="PF03721">
    <property type="entry name" value="UDPG_MGDP_dh_N"/>
    <property type="match status" value="1"/>
</dbReference>
<dbReference type="InterPro" id="IPR028359">
    <property type="entry name" value="UDP_ManNAc/GlcNAc_DH"/>
</dbReference>
<dbReference type="GO" id="GO:0051287">
    <property type="term" value="F:NAD binding"/>
    <property type="evidence" value="ECO:0007669"/>
    <property type="project" value="InterPro"/>
</dbReference>
<dbReference type="SMART" id="SM00984">
    <property type="entry name" value="UDPG_MGDP_dh_C"/>
    <property type="match status" value="1"/>
</dbReference>
<keyword evidence="6" id="KW-1185">Reference proteome</keyword>
<dbReference type="PIRSF" id="PIRSF000124">
    <property type="entry name" value="UDPglc_GDPman_dh"/>
    <property type="match status" value="1"/>
</dbReference>
<dbReference type="InterPro" id="IPR014027">
    <property type="entry name" value="UDP-Glc/GDP-Man_DH_C"/>
</dbReference>
<dbReference type="GO" id="GO:0000271">
    <property type="term" value="P:polysaccharide biosynthetic process"/>
    <property type="evidence" value="ECO:0007669"/>
    <property type="project" value="InterPro"/>
</dbReference>
<dbReference type="PANTHER" id="PTHR43491">
    <property type="entry name" value="UDP-N-ACETYL-D-MANNOSAMINE DEHYDROGENASE"/>
    <property type="match status" value="1"/>
</dbReference>
<dbReference type="SUPFAM" id="SSF51735">
    <property type="entry name" value="NAD(P)-binding Rossmann-fold domains"/>
    <property type="match status" value="1"/>
</dbReference>
<gene>
    <name evidence="5" type="ORF">BCR26_04175</name>
</gene>
<dbReference type="InterPro" id="IPR014026">
    <property type="entry name" value="UDP-Glc/GDP-Man_DH_dimer"/>
</dbReference>
<evidence type="ECO:0000259" key="4">
    <source>
        <dbReference type="SMART" id="SM00984"/>
    </source>
</evidence>